<evidence type="ECO:0000256" key="1">
    <source>
        <dbReference type="SAM" id="MobiDB-lite"/>
    </source>
</evidence>
<dbReference type="RefSeq" id="XP_060446370.1">
    <property type="nucleotide sequence ID" value="XM_060587826.1"/>
</dbReference>
<evidence type="ECO:0000313" key="2">
    <source>
        <dbReference type="EMBL" id="KAK1637763.1"/>
    </source>
</evidence>
<reference evidence="2" key="1">
    <citation type="submission" date="2021-06" db="EMBL/GenBank/DDBJ databases">
        <title>Comparative genomics, transcriptomics and evolutionary studies reveal genomic signatures of adaptation to plant cell wall in hemibiotrophic fungi.</title>
        <authorList>
            <consortium name="DOE Joint Genome Institute"/>
            <person name="Baroncelli R."/>
            <person name="Diaz J.F."/>
            <person name="Benocci T."/>
            <person name="Peng M."/>
            <person name="Battaglia E."/>
            <person name="Haridas S."/>
            <person name="Andreopoulos W."/>
            <person name="Labutti K."/>
            <person name="Pangilinan J."/>
            <person name="Floch G.L."/>
            <person name="Makela M.R."/>
            <person name="Henrissat B."/>
            <person name="Grigoriev I.V."/>
            <person name="Crouch J.A."/>
            <person name="De Vries R.P."/>
            <person name="Sukno S.A."/>
            <person name="Thon M.R."/>
        </authorList>
    </citation>
    <scope>NUCLEOTIDE SEQUENCE</scope>
    <source>
        <strain evidence="2">CBS 102054</strain>
    </source>
</reference>
<feature type="region of interest" description="Disordered" evidence="1">
    <location>
        <begin position="244"/>
        <end position="277"/>
    </location>
</feature>
<dbReference type="GeneID" id="85472688"/>
<comment type="caution">
    <text evidence="2">The sequence shown here is derived from an EMBL/GenBank/DDBJ whole genome shotgun (WGS) entry which is preliminary data.</text>
</comment>
<feature type="compositionally biased region" description="Low complexity" evidence="1">
    <location>
        <begin position="246"/>
        <end position="272"/>
    </location>
</feature>
<gene>
    <name evidence="2" type="ORF">BDP81DRAFT_393450</name>
</gene>
<dbReference type="EMBL" id="JAHMHQ010000008">
    <property type="protein sequence ID" value="KAK1637763.1"/>
    <property type="molecule type" value="Genomic_DNA"/>
</dbReference>
<protein>
    <recommendedName>
        <fullName evidence="4">Fungal N-terminal domain-containing protein</fullName>
    </recommendedName>
</protein>
<keyword evidence="3" id="KW-1185">Reference proteome</keyword>
<proteinExistence type="predicted"/>
<feature type="compositionally biased region" description="Low complexity" evidence="1">
    <location>
        <begin position="568"/>
        <end position="579"/>
    </location>
</feature>
<feature type="region of interest" description="Disordered" evidence="1">
    <location>
        <begin position="554"/>
        <end position="591"/>
    </location>
</feature>
<evidence type="ECO:0000313" key="3">
    <source>
        <dbReference type="Proteomes" id="UP001243989"/>
    </source>
</evidence>
<accession>A0AAJ0EG58</accession>
<dbReference type="Proteomes" id="UP001243989">
    <property type="component" value="Unassembled WGS sequence"/>
</dbReference>
<organism evidence="2 3">
    <name type="scientific">Colletotrichum phormii</name>
    <dbReference type="NCBI Taxonomy" id="359342"/>
    <lineage>
        <taxon>Eukaryota</taxon>
        <taxon>Fungi</taxon>
        <taxon>Dikarya</taxon>
        <taxon>Ascomycota</taxon>
        <taxon>Pezizomycotina</taxon>
        <taxon>Sordariomycetes</taxon>
        <taxon>Hypocreomycetidae</taxon>
        <taxon>Glomerellales</taxon>
        <taxon>Glomerellaceae</taxon>
        <taxon>Colletotrichum</taxon>
        <taxon>Colletotrichum acutatum species complex</taxon>
    </lineage>
</organism>
<evidence type="ECO:0008006" key="4">
    <source>
        <dbReference type="Google" id="ProtNLM"/>
    </source>
</evidence>
<feature type="compositionally biased region" description="Basic residues" evidence="1">
    <location>
        <begin position="554"/>
        <end position="564"/>
    </location>
</feature>
<sequence length="634" mass="71217">MDPVTITTSAVTLIEAGIITKSLRDFVHGVRTVDSRIAKLFEELENLTTFLNVVDRELKRCQAFDLAIVEDDLWQQSDIVLMDCMVTRIDLKTLIQDIKNTSSSKGFVWRARAMLDLSIHGNELVSFQEKIHKSNGALQTILHTINVAFAIRSIANQTVILDELEGLKASVDKAFAISDKTAETFTHVKSRQSDARLARNLRDLARAAENFWVTASSTADTSHGGRNARELRDISKRLALAQNVGSLPSSPSEAPSSDNPEVSSPEVSSESSILEDEDVEEEEFEFMVVEDLQKFALEKIEQRQLTDAGTSFEDALTRLEKIISGLKDQGGNGHRRYLSRLRAIKIQLATCYFFQGNWKLAEPLVTDLAASKKDRNGVVCNLLHALALSYLSNFSFEIASETCKQAVKGEMLLRKARNSRDRTRDHHQSLGLMATIQEMAGEHPRAEVFRRKLPAYFKYEHPENFQEFLQTRPDFLSIVFGPNPLDFGYIDTTASLRQRQADLDTHKEVVLGSLDDSSPGDLTSRDHVLTLSEFHGSEVEVSLRRRLTKVFKSAKGHAPKKLKKAAASDDSSQDHSYSSNQPSPLVRGWPKRAADRVLNPMKTKVWWKRRLRGRARTMENAGETLAWSTDDSKV</sequence>
<name>A0AAJ0EG58_9PEZI</name>
<dbReference type="AlphaFoldDB" id="A0AAJ0EG58"/>